<evidence type="ECO:0000256" key="2">
    <source>
        <dbReference type="ARBA" id="ARBA00022603"/>
    </source>
</evidence>
<dbReference type="InterPro" id="IPR001497">
    <property type="entry name" value="MethylDNA_cys_MeTrfase_AS"/>
</dbReference>
<evidence type="ECO:0000256" key="5">
    <source>
        <dbReference type="ARBA" id="ARBA00023204"/>
    </source>
</evidence>
<comment type="caution">
    <text evidence="8">The sequence shown here is derived from an EMBL/GenBank/DDBJ whole genome shotgun (WGS) entry which is preliminary data.</text>
</comment>
<dbReference type="PANTHER" id="PTHR10815">
    <property type="entry name" value="METHYLATED-DNA--PROTEIN-CYSTEINE METHYLTRANSFERASE"/>
    <property type="match status" value="1"/>
</dbReference>
<sequence>MKCWYLFNTINGSMAVLREDNTLCRLLLPSPNRDLDELARLDENASTSIIQISPEDNSIPLINKIRAYYQGKVIHDWGVIPDISSLPPFYRRSLEYVFTIPYGTTRTYGEVARAIGSPLAARAVGQANRNNPIPLVIPCHRVVGTNSPGGFSGPGGVEMKMEMIDMEKANLELPG</sequence>
<dbReference type="SUPFAM" id="SSF46767">
    <property type="entry name" value="Methylated DNA-protein cysteine methyltransferase, C-terminal domain"/>
    <property type="match status" value="1"/>
</dbReference>
<dbReference type="GO" id="GO:0032259">
    <property type="term" value="P:methylation"/>
    <property type="evidence" value="ECO:0007669"/>
    <property type="project" value="UniProtKB-KW"/>
</dbReference>
<evidence type="ECO:0000313" key="8">
    <source>
        <dbReference type="EMBL" id="KUG04266.1"/>
    </source>
</evidence>
<dbReference type="Pfam" id="PF01035">
    <property type="entry name" value="DNA_binding_1"/>
    <property type="match status" value="1"/>
</dbReference>
<evidence type="ECO:0000256" key="4">
    <source>
        <dbReference type="ARBA" id="ARBA00022763"/>
    </source>
</evidence>
<dbReference type="PROSITE" id="PS00374">
    <property type="entry name" value="MGMT"/>
    <property type="match status" value="1"/>
</dbReference>
<dbReference type="InterPro" id="IPR036217">
    <property type="entry name" value="MethylDNA_cys_MeTrfase_DNAb"/>
</dbReference>
<feature type="domain" description="Methylated-DNA-[protein]-cysteine S-methyltransferase DNA binding" evidence="7">
    <location>
        <begin position="88"/>
        <end position="168"/>
    </location>
</feature>
<gene>
    <name evidence="8" type="ORF">ASZ90_018272</name>
</gene>
<dbReference type="GO" id="GO:0006281">
    <property type="term" value="P:DNA repair"/>
    <property type="evidence" value="ECO:0007669"/>
    <property type="project" value="UniProtKB-KW"/>
</dbReference>
<dbReference type="EC" id="2.1.1.63" evidence="8"/>
<dbReference type="Gene3D" id="1.10.10.10">
    <property type="entry name" value="Winged helix-like DNA-binding domain superfamily/Winged helix DNA-binding domain"/>
    <property type="match status" value="1"/>
</dbReference>
<organism evidence="8">
    <name type="scientific">hydrocarbon metagenome</name>
    <dbReference type="NCBI Taxonomy" id="938273"/>
    <lineage>
        <taxon>unclassified sequences</taxon>
        <taxon>metagenomes</taxon>
        <taxon>ecological metagenomes</taxon>
    </lineage>
</organism>
<dbReference type="AlphaFoldDB" id="A0A0W8E6K4"/>
<name>A0A0W8E6K4_9ZZZZ</name>
<comment type="catalytic activity">
    <reaction evidence="1">
        <text>a 4-O-methyl-thymidine in DNA + L-cysteinyl-[protein] = a thymidine in DNA + S-methyl-L-cysteinyl-[protein]</text>
        <dbReference type="Rhea" id="RHEA:53428"/>
        <dbReference type="Rhea" id="RHEA-COMP:10131"/>
        <dbReference type="Rhea" id="RHEA-COMP:10132"/>
        <dbReference type="Rhea" id="RHEA-COMP:13555"/>
        <dbReference type="Rhea" id="RHEA-COMP:13556"/>
        <dbReference type="ChEBI" id="CHEBI:29950"/>
        <dbReference type="ChEBI" id="CHEBI:82612"/>
        <dbReference type="ChEBI" id="CHEBI:137386"/>
        <dbReference type="ChEBI" id="CHEBI:137387"/>
        <dbReference type="EC" id="2.1.1.63"/>
    </reaction>
</comment>
<evidence type="ECO:0000256" key="6">
    <source>
        <dbReference type="ARBA" id="ARBA00049348"/>
    </source>
</evidence>
<dbReference type="GO" id="GO:0003908">
    <property type="term" value="F:methylated-DNA-[protein]-cysteine S-methyltransferase activity"/>
    <property type="evidence" value="ECO:0007669"/>
    <property type="project" value="UniProtKB-EC"/>
</dbReference>
<keyword evidence="4" id="KW-0227">DNA damage</keyword>
<dbReference type="CDD" id="cd06445">
    <property type="entry name" value="ATase"/>
    <property type="match status" value="1"/>
</dbReference>
<protein>
    <submittedName>
        <fullName evidence="8">Methylated-dna--protein-cysteine methyltransferase</fullName>
        <ecNumber evidence="8">2.1.1.63</ecNumber>
    </submittedName>
</protein>
<dbReference type="InterPro" id="IPR014048">
    <property type="entry name" value="MethylDNA_cys_MeTrfase_DNA-bd"/>
</dbReference>
<evidence type="ECO:0000259" key="7">
    <source>
        <dbReference type="Pfam" id="PF01035"/>
    </source>
</evidence>
<comment type="catalytic activity">
    <reaction evidence="6">
        <text>a 6-O-methyl-2'-deoxyguanosine in DNA + L-cysteinyl-[protein] = S-methyl-L-cysteinyl-[protein] + a 2'-deoxyguanosine in DNA</text>
        <dbReference type="Rhea" id="RHEA:24000"/>
        <dbReference type="Rhea" id="RHEA-COMP:10131"/>
        <dbReference type="Rhea" id="RHEA-COMP:10132"/>
        <dbReference type="Rhea" id="RHEA-COMP:11367"/>
        <dbReference type="Rhea" id="RHEA-COMP:11368"/>
        <dbReference type="ChEBI" id="CHEBI:29950"/>
        <dbReference type="ChEBI" id="CHEBI:82612"/>
        <dbReference type="ChEBI" id="CHEBI:85445"/>
        <dbReference type="ChEBI" id="CHEBI:85448"/>
        <dbReference type="EC" id="2.1.1.63"/>
    </reaction>
</comment>
<dbReference type="PANTHER" id="PTHR10815:SF13">
    <property type="entry name" value="METHYLATED-DNA--PROTEIN-CYSTEINE METHYLTRANSFERASE"/>
    <property type="match status" value="1"/>
</dbReference>
<dbReference type="InterPro" id="IPR036388">
    <property type="entry name" value="WH-like_DNA-bd_sf"/>
</dbReference>
<evidence type="ECO:0000256" key="1">
    <source>
        <dbReference type="ARBA" id="ARBA00001286"/>
    </source>
</evidence>
<reference evidence="8" key="1">
    <citation type="journal article" date="2015" name="Proc. Natl. Acad. Sci. U.S.A.">
        <title>Networks of energetic and metabolic interactions define dynamics in microbial communities.</title>
        <authorList>
            <person name="Embree M."/>
            <person name="Liu J.K."/>
            <person name="Al-Bassam M.M."/>
            <person name="Zengler K."/>
        </authorList>
    </citation>
    <scope>NUCLEOTIDE SEQUENCE</scope>
</reference>
<dbReference type="EMBL" id="LNQE01001853">
    <property type="protein sequence ID" value="KUG04266.1"/>
    <property type="molecule type" value="Genomic_DNA"/>
</dbReference>
<keyword evidence="3 8" id="KW-0808">Transferase</keyword>
<accession>A0A0W8E6K4</accession>
<keyword evidence="5" id="KW-0234">DNA repair</keyword>
<dbReference type="NCBIfam" id="TIGR00589">
    <property type="entry name" value="ogt"/>
    <property type="match status" value="1"/>
</dbReference>
<proteinExistence type="predicted"/>
<keyword evidence="2 8" id="KW-0489">Methyltransferase</keyword>
<evidence type="ECO:0000256" key="3">
    <source>
        <dbReference type="ARBA" id="ARBA00022679"/>
    </source>
</evidence>